<dbReference type="EMBL" id="DSRU01000093">
    <property type="protein sequence ID" value="HFM97602.1"/>
    <property type="molecule type" value="Genomic_DNA"/>
</dbReference>
<evidence type="ECO:0000313" key="1">
    <source>
        <dbReference type="EMBL" id="HFM97602.1"/>
    </source>
</evidence>
<sequence length="108" mass="12214">MNHPVLRTEQVKQDLLAAIATLSPFMISRYLPQSSGTSVELEIVRAACLLPLWEGSQPMQVLVERYLRMRPFDLTTLTPIAPTAAFAQVQEFLTILETFLYVLIEPHS</sequence>
<gene>
    <name evidence="1" type="ORF">ENR64_07500</name>
</gene>
<reference evidence="1" key="1">
    <citation type="journal article" date="2020" name="mSystems">
        <title>Genome- and Community-Level Interaction Insights into Carbon Utilization and Element Cycling Functions of Hydrothermarchaeota in Hydrothermal Sediment.</title>
        <authorList>
            <person name="Zhou Z."/>
            <person name="Liu Y."/>
            <person name="Xu W."/>
            <person name="Pan J."/>
            <person name="Luo Z.H."/>
            <person name="Li M."/>
        </authorList>
    </citation>
    <scope>NUCLEOTIDE SEQUENCE [LARGE SCALE GENOMIC DNA]</scope>
    <source>
        <strain evidence="1">SpSt-418</strain>
    </source>
</reference>
<accession>A0A7C3KEX2</accession>
<proteinExistence type="predicted"/>
<name>A0A7C3KEX2_9CYAN</name>
<protein>
    <submittedName>
        <fullName evidence="1">Uncharacterized protein</fullName>
    </submittedName>
</protein>
<comment type="caution">
    <text evidence="1">The sequence shown here is derived from an EMBL/GenBank/DDBJ whole genome shotgun (WGS) entry which is preliminary data.</text>
</comment>
<dbReference type="AlphaFoldDB" id="A0A7C3KEX2"/>
<organism evidence="1">
    <name type="scientific">Oscillatoriales cyanobacterium SpSt-418</name>
    <dbReference type="NCBI Taxonomy" id="2282169"/>
    <lineage>
        <taxon>Bacteria</taxon>
        <taxon>Bacillati</taxon>
        <taxon>Cyanobacteriota</taxon>
        <taxon>Cyanophyceae</taxon>
        <taxon>Oscillatoriophycideae</taxon>
        <taxon>Oscillatoriales</taxon>
    </lineage>
</organism>